<evidence type="ECO:0000313" key="1">
    <source>
        <dbReference type="EMBL" id="MBP3957618.1"/>
    </source>
</evidence>
<dbReference type="RefSeq" id="WP_210656845.1">
    <property type="nucleotide sequence ID" value="NZ_JAGKQQ010000001.1"/>
</dbReference>
<reference evidence="1 2" key="1">
    <citation type="submission" date="2021-04" db="EMBL/GenBank/DDBJ databases">
        <authorList>
            <person name="Ivanova A."/>
        </authorList>
    </citation>
    <scope>NUCLEOTIDE SEQUENCE [LARGE SCALE GENOMIC DNA]</scope>
    <source>
        <strain evidence="1 2">G18</strain>
    </source>
</reference>
<accession>A0ABS5BV68</accession>
<keyword evidence="2" id="KW-1185">Reference proteome</keyword>
<dbReference type="Proteomes" id="UP000676565">
    <property type="component" value="Unassembled WGS sequence"/>
</dbReference>
<dbReference type="EMBL" id="JAGKQQ010000001">
    <property type="protein sequence ID" value="MBP3957618.1"/>
    <property type="molecule type" value="Genomic_DNA"/>
</dbReference>
<gene>
    <name evidence="1" type="ORF">J8F10_20405</name>
</gene>
<name>A0ABS5BV68_9BACT</name>
<sequence>MATNTGIEMRWVDAWNDLYDLIGDRHGVKCQLPDFTVVDVEACKGWLQDSVYEGHHVRVETGWVLGKPGVVAARWRDTGAE</sequence>
<comment type="caution">
    <text evidence="1">The sequence shown here is derived from an EMBL/GenBank/DDBJ whole genome shotgun (WGS) entry which is preliminary data.</text>
</comment>
<organism evidence="1 2">
    <name type="scientific">Gemmata palustris</name>
    <dbReference type="NCBI Taxonomy" id="2822762"/>
    <lineage>
        <taxon>Bacteria</taxon>
        <taxon>Pseudomonadati</taxon>
        <taxon>Planctomycetota</taxon>
        <taxon>Planctomycetia</taxon>
        <taxon>Gemmatales</taxon>
        <taxon>Gemmataceae</taxon>
        <taxon>Gemmata</taxon>
    </lineage>
</organism>
<protein>
    <submittedName>
        <fullName evidence="1">Uncharacterized protein</fullName>
    </submittedName>
</protein>
<evidence type="ECO:0000313" key="2">
    <source>
        <dbReference type="Proteomes" id="UP000676565"/>
    </source>
</evidence>
<proteinExistence type="predicted"/>